<feature type="transmembrane region" description="Helical" evidence="1">
    <location>
        <begin position="12"/>
        <end position="40"/>
    </location>
</feature>
<keyword evidence="3" id="KW-1185">Reference proteome</keyword>
<reference evidence="2 3" key="1">
    <citation type="submission" date="2020-08" db="EMBL/GenBank/DDBJ databases">
        <title>Genomic Encyclopedia of Type Strains, Phase IV (KMG-IV): sequencing the most valuable type-strain genomes for metagenomic binning, comparative biology and taxonomic classification.</title>
        <authorList>
            <person name="Goeker M."/>
        </authorList>
    </citation>
    <scope>NUCLEOTIDE SEQUENCE [LARGE SCALE GENOMIC DNA]</scope>
    <source>
        <strain evidence="2 3">DSM 102234</strain>
    </source>
</reference>
<keyword evidence="1" id="KW-0812">Transmembrane</keyword>
<evidence type="ECO:0000313" key="2">
    <source>
        <dbReference type="EMBL" id="MBB3995285.1"/>
    </source>
</evidence>
<dbReference type="AlphaFoldDB" id="A0A7W6H175"/>
<sequence length="41" mass="4190">MIALLQSLSGTSLGLLFVLSVAVFGLRAVWSLGGIVAGWVS</sequence>
<dbReference type="EMBL" id="JACIEI010000013">
    <property type="protein sequence ID" value="MBB3995285.1"/>
    <property type="molecule type" value="Genomic_DNA"/>
</dbReference>
<keyword evidence="1" id="KW-0472">Membrane</keyword>
<organism evidence="2 3">
    <name type="scientific">Sulfitobacter undariae</name>
    <dbReference type="NCBI Taxonomy" id="1563671"/>
    <lineage>
        <taxon>Bacteria</taxon>
        <taxon>Pseudomonadati</taxon>
        <taxon>Pseudomonadota</taxon>
        <taxon>Alphaproteobacteria</taxon>
        <taxon>Rhodobacterales</taxon>
        <taxon>Roseobacteraceae</taxon>
        <taxon>Sulfitobacter</taxon>
    </lineage>
</organism>
<protein>
    <submittedName>
        <fullName evidence="2">Uncharacterized protein</fullName>
    </submittedName>
</protein>
<proteinExistence type="predicted"/>
<gene>
    <name evidence="2" type="ORF">GGR95_002940</name>
</gene>
<dbReference type="Proteomes" id="UP000530268">
    <property type="component" value="Unassembled WGS sequence"/>
</dbReference>
<name>A0A7W6H175_9RHOB</name>
<comment type="caution">
    <text evidence="2">The sequence shown here is derived from an EMBL/GenBank/DDBJ whole genome shotgun (WGS) entry which is preliminary data.</text>
</comment>
<accession>A0A7W6H175</accession>
<dbReference type="RefSeq" id="WP_281395958.1">
    <property type="nucleotide sequence ID" value="NZ_JACIEI010000013.1"/>
</dbReference>
<evidence type="ECO:0000256" key="1">
    <source>
        <dbReference type="SAM" id="Phobius"/>
    </source>
</evidence>
<evidence type="ECO:0000313" key="3">
    <source>
        <dbReference type="Proteomes" id="UP000530268"/>
    </source>
</evidence>
<keyword evidence="1" id="KW-1133">Transmembrane helix</keyword>